<keyword evidence="3" id="KW-1185">Reference proteome</keyword>
<dbReference type="Proteomes" id="UP001497480">
    <property type="component" value="Unassembled WGS sequence"/>
</dbReference>
<evidence type="ECO:0000313" key="3">
    <source>
        <dbReference type="Proteomes" id="UP001497480"/>
    </source>
</evidence>
<comment type="caution">
    <text evidence="2">The sequence shown here is derived from an EMBL/GenBank/DDBJ whole genome shotgun (WGS) entry which is preliminary data.</text>
</comment>
<proteinExistence type="predicted"/>
<organism evidence="2 3">
    <name type="scientific">Lupinus luteus</name>
    <name type="common">European yellow lupine</name>
    <dbReference type="NCBI Taxonomy" id="3873"/>
    <lineage>
        <taxon>Eukaryota</taxon>
        <taxon>Viridiplantae</taxon>
        <taxon>Streptophyta</taxon>
        <taxon>Embryophyta</taxon>
        <taxon>Tracheophyta</taxon>
        <taxon>Spermatophyta</taxon>
        <taxon>Magnoliopsida</taxon>
        <taxon>eudicotyledons</taxon>
        <taxon>Gunneridae</taxon>
        <taxon>Pentapetalae</taxon>
        <taxon>rosids</taxon>
        <taxon>fabids</taxon>
        <taxon>Fabales</taxon>
        <taxon>Fabaceae</taxon>
        <taxon>Papilionoideae</taxon>
        <taxon>50 kb inversion clade</taxon>
        <taxon>genistoids sensu lato</taxon>
        <taxon>core genistoids</taxon>
        <taxon>Genisteae</taxon>
        <taxon>Lupinus</taxon>
    </lineage>
</organism>
<feature type="compositionally biased region" description="Basic and acidic residues" evidence="1">
    <location>
        <begin position="37"/>
        <end position="57"/>
    </location>
</feature>
<sequence length="150" mass="16958">MAGPSSIPKELLNIIENRRSEDLVEDQVKSEPTLGSDHSRSEVLGCKGDEKDDLERADDQVGAPYRSCCVGLSQASALWRKGKCRSGVFGRERKALQQAELYRNFLFLAYEKRVQPSIFVCEFIDPGNLVLRVTDKVNYPATEWMTPRSF</sequence>
<evidence type="ECO:0000313" key="2">
    <source>
        <dbReference type="EMBL" id="CAL0314964.1"/>
    </source>
</evidence>
<dbReference type="EMBL" id="CAXHTB010000011">
    <property type="protein sequence ID" value="CAL0314964.1"/>
    <property type="molecule type" value="Genomic_DNA"/>
</dbReference>
<evidence type="ECO:0000256" key="1">
    <source>
        <dbReference type="SAM" id="MobiDB-lite"/>
    </source>
</evidence>
<reference evidence="2 3" key="1">
    <citation type="submission" date="2024-03" db="EMBL/GenBank/DDBJ databases">
        <authorList>
            <person name="Martinez-Hernandez J."/>
        </authorList>
    </citation>
    <scope>NUCLEOTIDE SEQUENCE [LARGE SCALE GENOMIC DNA]</scope>
</reference>
<accession>A0AAV1WZZ2</accession>
<name>A0AAV1WZZ2_LUPLU</name>
<dbReference type="AlphaFoldDB" id="A0AAV1WZZ2"/>
<feature type="region of interest" description="Disordered" evidence="1">
    <location>
        <begin position="23"/>
        <end position="57"/>
    </location>
</feature>
<protein>
    <submittedName>
        <fullName evidence="2">Uncharacterized protein</fullName>
    </submittedName>
</protein>
<gene>
    <name evidence="2" type="ORF">LLUT_LOCUS16024</name>
</gene>